<dbReference type="PIRSF" id="PIRSF002741">
    <property type="entry name" value="MppA"/>
    <property type="match status" value="1"/>
</dbReference>
<dbReference type="SUPFAM" id="SSF53850">
    <property type="entry name" value="Periplasmic binding protein-like II"/>
    <property type="match status" value="1"/>
</dbReference>
<evidence type="ECO:0000256" key="3">
    <source>
        <dbReference type="ARBA" id="ARBA00022448"/>
    </source>
</evidence>
<dbReference type="RefSeq" id="WP_095444478.1">
    <property type="nucleotide sequence ID" value="NZ_CP022603.1"/>
</dbReference>
<dbReference type="PANTHER" id="PTHR30290">
    <property type="entry name" value="PERIPLASMIC BINDING COMPONENT OF ABC TRANSPORTER"/>
    <property type="match status" value="1"/>
</dbReference>
<dbReference type="GO" id="GO:1904680">
    <property type="term" value="F:peptide transmembrane transporter activity"/>
    <property type="evidence" value="ECO:0007669"/>
    <property type="project" value="TreeGrafter"/>
</dbReference>
<dbReference type="Pfam" id="PF00496">
    <property type="entry name" value="SBP_bac_5"/>
    <property type="match status" value="1"/>
</dbReference>
<dbReference type="GO" id="GO:0030288">
    <property type="term" value="C:outer membrane-bounded periplasmic space"/>
    <property type="evidence" value="ECO:0007669"/>
    <property type="project" value="UniProtKB-ARBA"/>
</dbReference>
<protein>
    <submittedName>
        <fullName evidence="8">Bacterial extracellular solute-binding, 5 Middle family protein</fullName>
    </submittedName>
</protein>
<evidence type="ECO:0000256" key="5">
    <source>
        <dbReference type="ARBA" id="ARBA00022764"/>
    </source>
</evidence>
<evidence type="ECO:0000313" key="8">
    <source>
        <dbReference type="EMBL" id="ASV83528.1"/>
    </source>
</evidence>
<dbReference type="PROSITE" id="PS01040">
    <property type="entry name" value="SBP_BACTERIAL_5"/>
    <property type="match status" value="1"/>
</dbReference>
<dbReference type="InterPro" id="IPR023765">
    <property type="entry name" value="SBP_5_CS"/>
</dbReference>
<feature type="domain" description="Solute-binding protein family 5" evidence="7">
    <location>
        <begin position="80"/>
        <end position="442"/>
    </location>
</feature>
<dbReference type="Gene3D" id="3.10.105.10">
    <property type="entry name" value="Dipeptide-binding Protein, Domain 3"/>
    <property type="match status" value="1"/>
</dbReference>
<evidence type="ECO:0000259" key="7">
    <source>
        <dbReference type="Pfam" id="PF00496"/>
    </source>
</evidence>
<dbReference type="InterPro" id="IPR000914">
    <property type="entry name" value="SBP_5_dom"/>
</dbReference>
<accession>A0A248U9Z8</accession>
<dbReference type="InterPro" id="IPR030678">
    <property type="entry name" value="Peptide/Ni-bd"/>
</dbReference>
<evidence type="ECO:0000256" key="6">
    <source>
        <dbReference type="SAM" id="SignalP"/>
    </source>
</evidence>
<dbReference type="EMBL" id="CP022603">
    <property type="protein sequence ID" value="ASV83528.1"/>
    <property type="molecule type" value="Genomic_DNA"/>
</dbReference>
<proteinExistence type="inferred from homology"/>
<keyword evidence="5" id="KW-0574">Periplasm</keyword>
<dbReference type="AlphaFoldDB" id="A0A248U9Z8"/>
<dbReference type="OrthoDB" id="9801912at2"/>
<dbReference type="Proteomes" id="UP000215256">
    <property type="component" value="Chromosome 2"/>
</dbReference>
<dbReference type="GO" id="GO:0043190">
    <property type="term" value="C:ATP-binding cassette (ABC) transporter complex"/>
    <property type="evidence" value="ECO:0007669"/>
    <property type="project" value="InterPro"/>
</dbReference>
<evidence type="ECO:0000256" key="4">
    <source>
        <dbReference type="ARBA" id="ARBA00022729"/>
    </source>
</evidence>
<dbReference type="GO" id="GO:0015833">
    <property type="term" value="P:peptide transport"/>
    <property type="evidence" value="ECO:0007669"/>
    <property type="project" value="TreeGrafter"/>
</dbReference>
<dbReference type="CDD" id="cd08492">
    <property type="entry name" value="PBP2_NikA_DppA_OppA_like_15"/>
    <property type="match status" value="1"/>
</dbReference>
<feature type="signal peptide" evidence="6">
    <location>
        <begin position="1"/>
        <end position="31"/>
    </location>
</feature>
<feature type="chain" id="PRO_5012987274" evidence="6">
    <location>
        <begin position="32"/>
        <end position="543"/>
    </location>
</feature>
<dbReference type="PROSITE" id="PS51318">
    <property type="entry name" value="TAT"/>
    <property type="match status" value="1"/>
</dbReference>
<sequence length="543" mass="59719">MVTRRAFLAGASALTLIIAAGAEITSAKANAEPVSGGSLTWGVETEPTTLNPHLNGQAKAKLILRNSYESLLARTPEGGYVPWLAKSYEVSEDGKTYTFKLRDGVKFSDGEKFDAAAVALNFSKLKEPTYSGSISAGHVARVSEVTAVDPLTVVIKLDRVYAPFLDGAAGIELISPKAFESTQLKAGGTEVAGTGPFVIDRYIKGQEIRFVKNPDYNWAPENAAHQGPAYLNDVTYRFLPESSVRIGALTSGQIDAAEGISGNDAQLFKDNPEFSYQTSINTGTPYTLYLNITREPTSDVNVRKAVLAAVDVERIIQSVYRGERERAWGILTPADTDFYDKSIEGTYGFNPEIANKLLDDAGWTERDADGFRTKDGKRLTIEVVQSQSTVRDQRDILLQAVQAQARQNAGIDVALQYVDAGTYSSRQKDGEYGIIPNSTTTQENGVTIYFHYLPRHKGGSINYSRTEDPRVSQWLEQGASTLDPKKRFETYAELQRFALLEQAYGLPLYVPADQIVASSRVQGIGFRPFKRLPENAYDIWLQE</sequence>
<dbReference type="Gene3D" id="3.40.190.10">
    <property type="entry name" value="Periplasmic binding protein-like II"/>
    <property type="match status" value="1"/>
</dbReference>
<dbReference type="InterPro" id="IPR039424">
    <property type="entry name" value="SBP_5"/>
</dbReference>
<evidence type="ECO:0000256" key="2">
    <source>
        <dbReference type="ARBA" id="ARBA00005695"/>
    </source>
</evidence>
<reference evidence="8 9" key="1">
    <citation type="submission" date="2017-07" db="EMBL/GenBank/DDBJ databases">
        <title>Phylogenetic study on the rhizospheric bacterium Ochrobactrum sp. A44.</title>
        <authorList>
            <person name="Krzyzanowska D.M."/>
            <person name="Ossowicki A."/>
            <person name="Rajewska M."/>
            <person name="Maciag T."/>
            <person name="Kaczynski Z."/>
            <person name="Czerwicka M."/>
            <person name="Jafra S."/>
        </authorList>
    </citation>
    <scope>NUCLEOTIDE SEQUENCE [LARGE SCALE GENOMIC DNA]</scope>
    <source>
        <strain evidence="8 9">A44</strain>
    </source>
</reference>
<evidence type="ECO:0000313" key="9">
    <source>
        <dbReference type="Proteomes" id="UP000215256"/>
    </source>
</evidence>
<dbReference type="PANTHER" id="PTHR30290:SF9">
    <property type="entry name" value="OLIGOPEPTIDE-BINDING PROTEIN APPA"/>
    <property type="match status" value="1"/>
</dbReference>
<evidence type="ECO:0000256" key="1">
    <source>
        <dbReference type="ARBA" id="ARBA00004418"/>
    </source>
</evidence>
<keyword evidence="3" id="KW-0813">Transport</keyword>
<comment type="similarity">
    <text evidence="2">Belongs to the bacterial solute-binding protein 5 family.</text>
</comment>
<dbReference type="InterPro" id="IPR006311">
    <property type="entry name" value="TAT_signal"/>
</dbReference>
<gene>
    <name evidence="8" type="ORF">CES85_4308</name>
</gene>
<keyword evidence="4 6" id="KW-0732">Signal</keyword>
<dbReference type="KEGG" id="och:CES85_4308"/>
<organism evidence="8 9">
    <name type="scientific">Ochrobactrum quorumnocens</name>
    <dbReference type="NCBI Taxonomy" id="271865"/>
    <lineage>
        <taxon>Bacteria</taxon>
        <taxon>Pseudomonadati</taxon>
        <taxon>Pseudomonadota</taxon>
        <taxon>Alphaproteobacteria</taxon>
        <taxon>Hyphomicrobiales</taxon>
        <taxon>Brucellaceae</taxon>
        <taxon>Brucella/Ochrobactrum group</taxon>
        <taxon>Ochrobactrum</taxon>
    </lineage>
</organism>
<name>A0A248U9Z8_9HYPH</name>
<comment type="subcellular location">
    <subcellularLocation>
        <location evidence="1">Periplasm</location>
    </subcellularLocation>
</comment>